<feature type="domain" description="C2H2-type" evidence="11">
    <location>
        <begin position="43"/>
        <end position="70"/>
    </location>
</feature>
<dbReference type="PROSITE" id="PS00028">
    <property type="entry name" value="ZINC_FINGER_C2H2_1"/>
    <property type="match status" value="7"/>
</dbReference>
<evidence type="ECO:0000313" key="13">
    <source>
        <dbReference type="Proteomes" id="UP000076408"/>
    </source>
</evidence>
<dbReference type="Gene3D" id="3.30.160.60">
    <property type="entry name" value="Classic Zinc Finger"/>
    <property type="match status" value="6"/>
</dbReference>
<feature type="domain" description="C2H2-type" evidence="11">
    <location>
        <begin position="99"/>
        <end position="139"/>
    </location>
</feature>
<dbReference type="VEuPathDB" id="VectorBase:ASTEI20_042189"/>
<dbReference type="AlphaFoldDB" id="A0A182Y3B0"/>
<dbReference type="PROSITE" id="PS50157">
    <property type="entry name" value="ZINC_FINGER_C2H2_2"/>
    <property type="match status" value="8"/>
</dbReference>
<evidence type="ECO:0000313" key="12">
    <source>
        <dbReference type="EnsemblMetazoa" id="ASTEI02946-PA"/>
    </source>
</evidence>
<feature type="domain" description="C2H2-type" evidence="11">
    <location>
        <begin position="204"/>
        <end position="231"/>
    </location>
</feature>
<keyword evidence="13" id="KW-1185">Reference proteome</keyword>
<evidence type="ECO:0000256" key="3">
    <source>
        <dbReference type="ARBA" id="ARBA00022737"/>
    </source>
</evidence>
<dbReference type="Pfam" id="PF00096">
    <property type="entry name" value="zf-C2H2"/>
    <property type="match status" value="4"/>
</dbReference>
<evidence type="ECO:0000256" key="8">
    <source>
        <dbReference type="ARBA" id="ARBA00023163"/>
    </source>
</evidence>
<evidence type="ECO:0000256" key="9">
    <source>
        <dbReference type="ARBA" id="ARBA00023242"/>
    </source>
</evidence>
<dbReference type="STRING" id="30069.A0A182Y3B0"/>
<evidence type="ECO:0000256" key="1">
    <source>
        <dbReference type="ARBA" id="ARBA00004123"/>
    </source>
</evidence>
<dbReference type="PANTHER" id="PTHR16515:SF49">
    <property type="entry name" value="GASTRULA ZINC FINGER PROTEIN XLCGF49.1-LIKE-RELATED"/>
    <property type="match status" value="1"/>
</dbReference>
<dbReference type="InterPro" id="IPR013087">
    <property type="entry name" value="Znf_C2H2_type"/>
</dbReference>
<keyword evidence="6" id="KW-0805">Transcription regulation</keyword>
<organism evidence="12 13">
    <name type="scientific">Anopheles stephensi</name>
    <name type="common">Indo-Pakistan malaria mosquito</name>
    <dbReference type="NCBI Taxonomy" id="30069"/>
    <lineage>
        <taxon>Eukaryota</taxon>
        <taxon>Metazoa</taxon>
        <taxon>Ecdysozoa</taxon>
        <taxon>Arthropoda</taxon>
        <taxon>Hexapoda</taxon>
        <taxon>Insecta</taxon>
        <taxon>Pterygota</taxon>
        <taxon>Neoptera</taxon>
        <taxon>Endopterygota</taxon>
        <taxon>Diptera</taxon>
        <taxon>Nematocera</taxon>
        <taxon>Culicoidea</taxon>
        <taxon>Culicidae</taxon>
        <taxon>Anophelinae</taxon>
        <taxon>Anopheles</taxon>
    </lineage>
</organism>
<comment type="subcellular location">
    <subcellularLocation>
        <location evidence="1">Nucleus</location>
    </subcellularLocation>
</comment>
<dbReference type="OMA" id="VILDHER"/>
<dbReference type="SUPFAM" id="SSF57667">
    <property type="entry name" value="beta-beta-alpha zinc fingers"/>
    <property type="match status" value="4"/>
</dbReference>
<dbReference type="Pfam" id="PF13912">
    <property type="entry name" value="zf-C2H2_6"/>
    <property type="match status" value="1"/>
</dbReference>
<protein>
    <recommendedName>
        <fullName evidence="11">C2H2-type domain-containing protein</fullName>
    </recommendedName>
</protein>
<feature type="domain" description="C2H2-type" evidence="11">
    <location>
        <begin position="294"/>
        <end position="321"/>
    </location>
</feature>
<name>A0A182Y3B0_ANOST</name>
<evidence type="ECO:0000256" key="6">
    <source>
        <dbReference type="ARBA" id="ARBA00023015"/>
    </source>
</evidence>
<evidence type="ECO:0000256" key="5">
    <source>
        <dbReference type="ARBA" id="ARBA00022833"/>
    </source>
</evidence>
<feature type="domain" description="C2H2-type" evidence="11">
    <location>
        <begin position="14"/>
        <end position="42"/>
    </location>
</feature>
<evidence type="ECO:0000256" key="7">
    <source>
        <dbReference type="ARBA" id="ARBA00023125"/>
    </source>
</evidence>
<dbReference type="InterPro" id="IPR036236">
    <property type="entry name" value="Znf_C2H2_sf"/>
</dbReference>
<feature type="domain" description="C2H2-type" evidence="11">
    <location>
        <begin position="71"/>
        <end position="98"/>
    </location>
</feature>
<keyword evidence="4 10" id="KW-0863">Zinc-finger</keyword>
<keyword evidence="9" id="KW-0539">Nucleus</keyword>
<proteinExistence type="predicted"/>
<dbReference type="EnsemblMetazoa" id="ASTEI02946-RA">
    <property type="protein sequence ID" value="ASTEI02946-PA"/>
    <property type="gene ID" value="ASTEI02946"/>
</dbReference>
<dbReference type="Proteomes" id="UP000076408">
    <property type="component" value="Unassembled WGS sequence"/>
</dbReference>
<dbReference type="VEuPathDB" id="VectorBase:ASTE008668"/>
<keyword evidence="3" id="KW-0677">Repeat</keyword>
<evidence type="ECO:0000256" key="2">
    <source>
        <dbReference type="ARBA" id="ARBA00022723"/>
    </source>
</evidence>
<dbReference type="GO" id="GO:0008270">
    <property type="term" value="F:zinc ion binding"/>
    <property type="evidence" value="ECO:0007669"/>
    <property type="project" value="UniProtKB-KW"/>
</dbReference>
<feature type="domain" description="C2H2-type" evidence="11">
    <location>
        <begin position="261"/>
        <end position="289"/>
    </location>
</feature>
<dbReference type="VEuPathDB" id="VectorBase:ASTEI02946"/>
<dbReference type="SMART" id="SM00355">
    <property type="entry name" value="ZnF_C2H2"/>
    <property type="match status" value="9"/>
</dbReference>
<dbReference type="PANTHER" id="PTHR16515">
    <property type="entry name" value="PR DOMAIN ZINC FINGER PROTEIN"/>
    <property type="match status" value="1"/>
</dbReference>
<evidence type="ECO:0000256" key="4">
    <source>
        <dbReference type="ARBA" id="ARBA00022771"/>
    </source>
</evidence>
<keyword evidence="7" id="KW-0238">DNA-binding</keyword>
<accession>A0A182Y3B0</accession>
<dbReference type="GO" id="GO:0005634">
    <property type="term" value="C:nucleus"/>
    <property type="evidence" value="ECO:0007669"/>
    <property type="project" value="UniProtKB-SubCell"/>
</dbReference>
<keyword evidence="5" id="KW-0862">Zinc</keyword>
<evidence type="ECO:0000259" key="11">
    <source>
        <dbReference type="PROSITE" id="PS50157"/>
    </source>
</evidence>
<sequence>MEDELPKNGKEKPFQCDICHRFYATATTLKVHRTLHHTTGKRELCDHCGASFHTRGQLKIHRRVHTGEKPYKCDECGKSFPYRESLITHSTVHTRIKPFLCVVCNASFSCIGNLLKHRRARANKCGLENVPIRHIGPRPNKRSKLLHELSDPVDKIFRCKLCPQEYTTLYLMARHLERLHNVTLDRARDRLQYVKNTTKQEKRYRCKYCDRTYVNATCLKRHILKHEQDGLFLHKCSCCDRYFKTEQETHQHQQDAHRDRLECKICAKTFAKPDQMLRHKRYAHSSDGKDRCKYICAQCGKNFPSRITLSDHERAECGKAPIY</sequence>
<feature type="domain" description="C2H2-type" evidence="11">
    <location>
        <begin position="234"/>
        <end position="262"/>
    </location>
</feature>
<reference evidence="12" key="2">
    <citation type="submission" date="2020-05" db="UniProtKB">
        <authorList>
            <consortium name="EnsemblMetazoa"/>
        </authorList>
    </citation>
    <scope>IDENTIFICATION</scope>
    <source>
        <strain evidence="12">Indian</strain>
    </source>
</reference>
<keyword evidence="8" id="KW-0804">Transcription</keyword>
<reference evidence="13" key="1">
    <citation type="journal article" date="2014" name="Genome Biol.">
        <title>Genome analysis of a major urban malaria vector mosquito, Anopheles stephensi.</title>
        <authorList>
            <person name="Jiang X."/>
            <person name="Peery A."/>
            <person name="Hall A.B."/>
            <person name="Sharma A."/>
            <person name="Chen X.G."/>
            <person name="Waterhouse R.M."/>
            <person name="Komissarov A."/>
            <person name="Riehle M.M."/>
            <person name="Shouche Y."/>
            <person name="Sharakhova M.V."/>
            <person name="Lawson D."/>
            <person name="Pakpour N."/>
            <person name="Arensburger P."/>
            <person name="Davidson V.L."/>
            <person name="Eiglmeier K."/>
            <person name="Emrich S."/>
            <person name="George P."/>
            <person name="Kennedy R.C."/>
            <person name="Mane S.P."/>
            <person name="Maslen G."/>
            <person name="Oringanje C."/>
            <person name="Qi Y."/>
            <person name="Settlage R."/>
            <person name="Tojo M."/>
            <person name="Tubio J.M."/>
            <person name="Unger M.F."/>
            <person name="Wang B."/>
            <person name="Vernick K.D."/>
            <person name="Ribeiro J.M."/>
            <person name="James A.A."/>
            <person name="Michel K."/>
            <person name="Riehle M.A."/>
            <person name="Luckhart S."/>
            <person name="Sharakhov I.V."/>
            <person name="Tu Z."/>
        </authorList>
    </citation>
    <scope>NUCLEOTIDE SEQUENCE [LARGE SCALE GENOMIC DNA]</scope>
    <source>
        <strain evidence="13">Indian</strain>
    </source>
</reference>
<dbReference type="InterPro" id="IPR050331">
    <property type="entry name" value="Zinc_finger"/>
</dbReference>
<keyword evidence="2" id="KW-0479">Metal-binding</keyword>
<evidence type="ECO:0000256" key="10">
    <source>
        <dbReference type="PROSITE-ProRule" id="PRU00042"/>
    </source>
</evidence>